<dbReference type="EC" id="1.5.1.3" evidence="2"/>
<dbReference type="PANTHER" id="PTHR38011:SF11">
    <property type="entry name" value="2,5-DIAMINO-6-RIBOSYLAMINO-4(3H)-PYRIMIDINONE 5'-PHOSPHATE REDUCTASE"/>
    <property type="match status" value="1"/>
</dbReference>
<organism evidence="2">
    <name type="scientific">uncultured Thermomicrobiales bacterium</name>
    <dbReference type="NCBI Taxonomy" id="1645740"/>
    <lineage>
        <taxon>Bacteria</taxon>
        <taxon>Pseudomonadati</taxon>
        <taxon>Thermomicrobiota</taxon>
        <taxon>Thermomicrobia</taxon>
        <taxon>Thermomicrobiales</taxon>
        <taxon>environmental samples</taxon>
    </lineage>
</organism>
<dbReference type="Pfam" id="PF01872">
    <property type="entry name" value="RibD_C"/>
    <property type="match status" value="1"/>
</dbReference>
<dbReference type="Gene3D" id="3.40.430.10">
    <property type="entry name" value="Dihydrofolate Reductase, subunit A"/>
    <property type="match status" value="1"/>
</dbReference>
<gene>
    <name evidence="2" type="ORF">AVDCRST_MAG43-1367</name>
</gene>
<keyword evidence="2" id="KW-0560">Oxidoreductase</keyword>
<dbReference type="InterPro" id="IPR002734">
    <property type="entry name" value="RibDG_C"/>
</dbReference>
<reference evidence="2" key="1">
    <citation type="submission" date="2020-02" db="EMBL/GenBank/DDBJ databases">
        <authorList>
            <person name="Meier V. D."/>
        </authorList>
    </citation>
    <scope>NUCLEOTIDE SEQUENCE</scope>
    <source>
        <strain evidence="2">AVDCRST_MAG43</strain>
    </source>
</reference>
<dbReference type="InterPro" id="IPR024072">
    <property type="entry name" value="DHFR-like_dom_sf"/>
</dbReference>
<dbReference type="SUPFAM" id="SSF53597">
    <property type="entry name" value="Dihydrofolate reductase-like"/>
    <property type="match status" value="1"/>
</dbReference>
<dbReference type="InterPro" id="IPR050765">
    <property type="entry name" value="Riboflavin_Biosynth_HTPR"/>
</dbReference>
<proteinExistence type="predicted"/>
<dbReference type="GO" id="GO:0004146">
    <property type="term" value="F:dihydrofolate reductase activity"/>
    <property type="evidence" value="ECO:0007669"/>
    <property type="project" value="UniProtKB-EC"/>
</dbReference>
<dbReference type="PANTHER" id="PTHR38011">
    <property type="entry name" value="DIHYDROFOLATE REDUCTASE FAMILY PROTEIN (AFU_ORTHOLOGUE AFUA_8G06820)"/>
    <property type="match status" value="1"/>
</dbReference>
<sequence>MSSGPPIAQQLSRTIEQDASERTRRIPMGKAIITVQMSADGSIGPNIGWFEGGEQEDAGEDELRLADALLLGRKTYEALSPIWLKTTGEFADRVNSIPKYVASTSLVEPLAWNASLIKGDLVEEVRRLKAHHTGNLLSYGCGELAFNLVRHGLVEEVHFWVHPIVWSEPARPFHGLGHVRMNRKDTRVFRSGVTLQNYEPVSVEEYVYGE</sequence>
<dbReference type="GO" id="GO:0009231">
    <property type="term" value="P:riboflavin biosynthetic process"/>
    <property type="evidence" value="ECO:0007669"/>
    <property type="project" value="InterPro"/>
</dbReference>
<dbReference type="GO" id="GO:0008703">
    <property type="term" value="F:5-amino-6-(5-phosphoribosylamino)uracil reductase activity"/>
    <property type="evidence" value="ECO:0007669"/>
    <property type="project" value="InterPro"/>
</dbReference>
<evidence type="ECO:0000259" key="1">
    <source>
        <dbReference type="Pfam" id="PF01872"/>
    </source>
</evidence>
<feature type="domain" description="Bacterial bifunctional deaminase-reductase C-terminal" evidence="1">
    <location>
        <begin position="32"/>
        <end position="193"/>
    </location>
</feature>
<name>A0A6J4UPL5_9BACT</name>
<evidence type="ECO:0000313" key="2">
    <source>
        <dbReference type="EMBL" id="CAA9554826.1"/>
    </source>
</evidence>
<dbReference type="AlphaFoldDB" id="A0A6J4UPL5"/>
<protein>
    <submittedName>
        <fullName evidence="2">Dihydrofolate reductase</fullName>
        <ecNumber evidence="2">1.5.1.3</ecNumber>
    </submittedName>
</protein>
<accession>A0A6J4UPL5</accession>
<dbReference type="EMBL" id="CADCWI010000072">
    <property type="protein sequence ID" value="CAA9554826.1"/>
    <property type="molecule type" value="Genomic_DNA"/>
</dbReference>